<feature type="signal peptide" evidence="1">
    <location>
        <begin position="1"/>
        <end position="18"/>
    </location>
</feature>
<organism evidence="3 4">
    <name type="scientific">Neofusicoccum ribis</name>
    <dbReference type="NCBI Taxonomy" id="45134"/>
    <lineage>
        <taxon>Eukaryota</taxon>
        <taxon>Fungi</taxon>
        <taxon>Dikarya</taxon>
        <taxon>Ascomycota</taxon>
        <taxon>Pezizomycotina</taxon>
        <taxon>Dothideomycetes</taxon>
        <taxon>Dothideomycetes incertae sedis</taxon>
        <taxon>Botryosphaeriales</taxon>
        <taxon>Botryosphaeriaceae</taxon>
        <taxon>Neofusicoccum</taxon>
    </lineage>
</organism>
<gene>
    <name evidence="3" type="ORF">SLS56_007948</name>
</gene>
<keyword evidence="4" id="KW-1185">Reference proteome</keyword>
<dbReference type="InterPro" id="IPR007112">
    <property type="entry name" value="Expansin/allergen_DPBB_dom"/>
</dbReference>
<evidence type="ECO:0000256" key="1">
    <source>
        <dbReference type="SAM" id="SignalP"/>
    </source>
</evidence>
<comment type="caution">
    <text evidence="3">The sequence shown here is derived from an EMBL/GenBank/DDBJ whole genome shotgun (WGS) entry which is preliminary data.</text>
</comment>
<dbReference type="Pfam" id="PF22514">
    <property type="entry name" value="EXPB1_D1"/>
    <property type="match status" value="1"/>
</dbReference>
<name>A0ABR3SLG4_9PEZI</name>
<dbReference type="Gene3D" id="2.40.40.10">
    <property type="entry name" value="RlpA-like domain"/>
    <property type="match status" value="1"/>
</dbReference>
<dbReference type="SUPFAM" id="SSF50685">
    <property type="entry name" value="Barwin-like endoglucanases"/>
    <property type="match status" value="1"/>
</dbReference>
<sequence>MFGKSLVFFTAVLGAANAYKATMTAYGSSDNNGSGNCVKTGACGYYFDPGYTAAVSQNLYGVGPSEGAGPACGKCYALTAEKDSSGNALSGAGKSVVVRVDNLCPASGNSVCSMKTLSDTNSYGANVNFDLCIDSGASKAVFGGDDIGLAQGTAEEVDCSQWSGKQVGDGWKRHALAFSG</sequence>
<proteinExistence type="predicted"/>
<feature type="domain" description="Expansin-like EG45" evidence="2">
    <location>
        <begin position="40"/>
        <end position="164"/>
    </location>
</feature>
<protein>
    <recommendedName>
        <fullName evidence="2">Expansin-like EG45 domain-containing protein</fullName>
    </recommendedName>
</protein>
<dbReference type="EMBL" id="JAJVDC020000110">
    <property type="protein sequence ID" value="KAL1624246.1"/>
    <property type="molecule type" value="Genomic_DNA"/>
</dbReference>
<dbReference type="PROSITE" id="PS50842">
    <property type="entry name" value="EXPANSIN_EG45"/>
    <property type="match status" value="1"/>
</dbReference>
<evidence type="ECO:0000313" key="3">
    <source>
        <dbReference type="EMBL" id="KAL1624246.1"/>
    </source>
</evidence>
<dbReference type="InterPro" id="IPR036908">
    <property type="entry name" value="RlpA-like_sf"/>
</dbReference>
<feature type="chain" id="PRO_5046265394" description="Expansin-like EG45 domain-containing protein" evidence="1">
    <location>
        <begin position="19"/>
        <end position="180"/>
    </location>
</feature>
<keyword evidence="1" id="KW-0732">Signal</keyword>
<evidence type="ECO:0000259" key="2">
    <source>
        <dbReference type="PROSITE" id="PS50842"/>
    </source>
</evidence>
<evidence type="ECO:0000313" key="4">
    <source>
        <dbReference type="Proteomes" id="UP001521116"/>
    </source>
</evidence>
<dbReference type="Proteomes" id="UP001521116">
    <property type="component" value="Unassembled WGS sequence"/>
</dbReference>
<reference evidence="3 4" key="1">
    <citation type="submission" date="2024-02" db="EMBL/GenBank/DDBJ databases">
        <title>De novo assembly and annotation of 12 fungi associated with fruit tree decline syndrome in Ontario, Canada.</title>
        <authorList>
            <person name="Sulman M."/>
            <person name="Ellouze W."/>
            <person name="Ilyukhin E."/>
        </authorList>
    </citation>
    <scope>NUCLEOTIDE SEQUENCE [LARGE SCALE GENOMIC DNA]</scope>
    <source>
        <strain evidence="3 4">M1-105</strain>
    </source>
</reference>
<accession>A0ABR3SLG4</accession>